<keyword evidence="3" id="KW-1185">Reference proteome</keyword>
<dbReference type="EMBL" id="FP929105">
    <property type="protein sequence ID" value="CBX93076.1"/>
    <property type="molecule type" value="Genomic_DNA"/>
</dbReference>
<dbReference type="InParanoid" id="E4ZNL7"/>
<reference evidence="3" key="1">
    <citation type="journal article" date="2011" name="Nat. Commun.">
        <title>Effector diversification within compartments of the Leptosphaeria maculans genome affected by Repeat-Induced Point mutations.</title>
        <authorList>
            <person name="Rouxel T."/>
            <person name="Grandaubert J."/>
            <person name="Hane J.K."/>
            <person name="Hoede C."/>
            <person name="van de Wouw A.P."/>
            <person name="Couloux A."/>
            <person name="Dominguez V."/>
            <person name="Anthouard V."/>
            <person name="Bally P."/>
            <person name="Bourras S."/>
            <person name="Cozijnsen A.J."/>
            <person name="Ciuffetti L.M."/>
            <person name="Degrave A."/>
            <person name="Dilmaghani A."/>
            <person name="Duret L."/>
            <person name="Fudal I."/>
            <person name="Goodwin S.B."/>
            <person name="Gout L."/>
            <person name="Glaser N."/>
            <person name="Linglin J."/>
            <person name="Kema G.H.J."/>
            <person name="Lapalu N."/>
            <person name="Lawrence C.B."/>
            <person name="May K."/>
            <person name="Meyer M."/>
            <person name="Ollivier B."/>
            <person name="Poulain J."/>
            <person name="Schoch C.L."/>
            <person name="Simon A."/>
            <person name="Spatafora J.W."/>
            <person name="Stachowiak A."/>
            <person name="Turgeon B.G."/>
            <person name="Tyler B.M."/>
            <person name="Vincent D."/>
            <person name="Weissenbach J."/>
            <person name="Amselem J."/>
            <person name="Quesneville H."/>
            <person name="Oliver R.P."/>
            <person name="Wincker P."/>
            <person name="Balesdent M.-H."/>
            <person name="Howlett B.J."/>
        </authorList>
    </citation>
    <scope>NUCLEOTIDE SEQUENCE [LARGE SCALE GENOMIC DNA]</scope>
    <source>
        <strain evidence="3">JN3 / isolate v23.1.3 / race Av1-4-5-6-7-8</strain>
    </source>
</reference>
<name>E4ZNL7_LEPMJ</name>
<sequence length="127" mass="14340">MPRMTSDREAASKMLRFVGRCIVNQIIITSAEIGISNSVPKYERRKQLAPSCAVKANIRHDPLWSDKVPNSKRADSTAYRPNNFSAPLNPPLQDIDQASSWQVSQFVPSPFDHSRRERKTRVTESGT</sequence>
<evidence type="ECO:0000313" key="2">
    <source>
        <dbReference type="EMBL" id="CBX93076.1"/>
    </source>
</evidence>
<feature type="region of interest" description="Disordered" evidence="1">
    <location>
        <begin position="106"/>
        <end position="127"/>
    </location>
</feature>
<proteinExistence type="predicted"/>
<accession>E4ZNL7</accession>
<evidence type="ECO:0000313" key="3">
    <source>
        <dbReference type="Proteomes" id="UP000002668"/>
    </source>
</evidence>
<gene>
    <name evidence="2" type="ORF">LEMA_P039770.1</name>
</gene>
<dbReference type="HOGENOM" id="CLU_1970942_0_0_1"/>
<evidence type="ECO:0000256" key="1">
    <source>
        <dbReference type="SAM" id="MobiDB-lite"/>
    </source>
</evidence>
<dbReference type="VEuPathDB" id="FungiDB:LEMA_P039770.1"/>
<feature type="region of interest" description="Disordered" evidence="1">
    <location>
        <begin position="63"/>
        <end position="93"/>
    </location>
</feature>
<protein>
    <submittedName>
        <fullName evidence="2">Predicted protein</fullName>
    </submittedName>
</protein>
<dbReference type="Proteomes" id="UP000002668">
    <property type="component" value="Genome"/>
</dbReference>
<organism evidence="3">
    <name type="scientific">Leptosphaeria maculans (strain JN3 / isolate v23.1.3 / race Av1-4-5-6-7-8)</name>
    <name type="common">Blackleg fungus</name>
    <name type="synonym">Phoma lingam</name>
    <dbReference type="NCBI Taxonomy" id="985895"/>
    <lineage>
        <taxon>Eukaryota</taxon>
        <taxon>Fungi</taxon>
        <taxon>Dikarya</taxon>
        <taxon>Ascomycota</taxon>
        <taxon>Pezizomycotina</taxon>
        <taxon>Dothideomycetes</taxon>
        <taxon>Pleosporomycetidae</taxon>
        <taxon>Pleosporales</taxon>
        <taxon>Pleosporineae</taxon>
        <taxon>Leptosphaeriaceae</taxon>
        <taxon>Plenodomus</taxon>
        <taxon>Plenodomus lingam/Leptosphaeria maculans species complex</taxon>
    </lineage>
</organism>
<dbReference type="AlphaFoldDB" id="E4ZNL7"/>